<feature type="transmembrane region" description="Helical" evidence="5">
    <location>
        <begin position="127"/>
        <end position="147"/>
    </location>
</feature>
<protein>
    <recommendedName>
        <fullName evidence="6">O-antigen ligase-related domain-containing protein</fullName>
    </recommendedName>
</protein>
<keyword evidence="8" id="KW-1185">Reference proteome</keyword>
<feature type="transmembrane region" description="Helical" evidence="5">
    <location>
        <begin position="73"/>
        <end position="91"/>
    </location>
</feature>
<feature type="transmembrane region" description="Helical" evidence="5">
    <location>
        <begin position="336"/>
        <end position="356"/>
    </location>
</feature>
<feature type="domain" description="O-antigen ligase-related" evidence="6">
    <location>
        <begin position="209"/>
        <end position="345"/>
    </location>
</feature>
<evidence type="ECO:0000256" key="3">
    <source>
        <dbReference type="ARBA" id="ARBA00022989"/>
    </source>
</evidence>
<dbReference type="GeneID" id="32475302"/>
<evidence type="ECO:0000259" key="6">
    <source>
        <dbReference type="Pfam" id="PF04932"/>
    </source>
</evidence>
<dbReference type="InterPro" id="IPR051533">
    <property type="entry name" value="WaaL-like"/>
</dbReference>
<evidence type="ECO:0000256" key="5">
    <source>
        <dbReference type="SAM" id="Phobius"/>
    </source>
</evidence>
<dbReference type="PANTHER" id="PTHR37422:SF13">
    <property type="entry name" value="LIPOPOLYSACCHARIDE BIOSYNTHESIS PROTEIN PA4999-RELATED"/>
    <property type="match status" value="1"/>
</dbReference>
<feature type="transmembrane region" description="Helical" evidence="5">
    <location>
        <begin position="244"/>
        <end position="262"/>
    </location>
</feature>
<evidence type="ECO:0000313" key="7">
    <source>
        <dbReference type="EMBL" id="EHG25913.1"/>
    </source>
</evidence>
<accession>A0ABN0DSA2</accession>
<gene>
    <name evidence="7" type="ORF">HMPREF9432_00414</name>
</gene>
<evidence type="ECO:0000256" key="1">
    <source>
        <dbReference type="ARBA" id="ARBA00004141"/>
    </source>
</evidence>
<dbReference type="RefSeq" id="WP_006695888.1">
    <property type="nucleotide sequence ID" value="NZ_JH376857.1"/>
</dbReference>
<keyword evidence="4 5" id="KW-0472">Membrane</keyword>
<name>A0ABN0DSA2_9FIRM</name>
<evidence type="ECO:0000256" key="2">
    <source>
        <dbReference type="ARBA" id="ARBA00022692"/>
    </source>
</evidence>
<evidence type="ECO:0000313" key="8">
    <source>
        <dbReference type="Proteomes" id="UP000003175"/>
    </source>
</evidence>
<feature type="transmembrane region" description="Helical" evidence="5">
    <location>
        <begin position="205"/>
        <end position="232"/>
    </location>
</feature>
<dbReference type="Pfam" id="PF04932">
    <property type="entry name" value="Wzy_C"/>
    <property type="match status" value="1"/>
</dbReference>
<sequence length="463" mass="51912">MAEDYFKQRRRVLRQRRWGGRMARCMMYAVIAEAFLIPLVPLAAMAVLLVGCTALFLRLRIDPSFHLRRLPYDAPALLFVIIGFLSVAVAPDKAFSFYNFYHLVPIYAMTYLLAGQTLRAPRDLQRVTLAMAASAMIVVLYGFYQFIFGIDISTMKWVDGASFPELSKRVFSTWENPNILAGYLDIVICIAVGLITALQRGWRVFTLVLLVAALACLGMTYARGACLVIAVVLGCYGALRDRRVLIGIAVLGAGALLADPVLADRLLSVFTRVDTSSEMRLAFWESTIAMIMDHPFLGVGWGMYFMAYPEYDFYLQGAPVEIVHAHNMYLNYTAEIGIPGALSFFWFFFGSLVLAFRIKRRTPPWETILAAHEHEWKTLADVRSALGRWRRQRFVEGLGLGLGLAFISIALNGLTDHLLFNIPSSMLLWMLAAMTAAAHAIAEEMKEKLTAQEKDADVLSEKE</sequence>
<keyword evidence="3 5" id="KW-1133">Transmembrane helix</keyword>
<evidence type="ECO:0000256" key="4">
    <source>
        <dbReference type="ARBA" id="ARBA00023136"/>
    </source>
</evidence>
<dbReference type="PANTHER" id="PTHR37422">
    <property type="entry name" value="TEICHURONIC ACID BIOSYNTHESIS PROTEIN TUAE"/>
    <property type="match status" value="1"/>
</dbReference>
<feature type="transmembrane region" description="Helical" evidence="5">
    <location>
        <begin position="97"/>
        <end position="115"/>
    </location>
</feature>
<organism evidence="7 8">
    <name type="scientific">Selenomonas noxia F0398</name>
    <dbReference type="NCBI Taxonomy" id="702437"/>
    <lineage>
        <taxon>Bacteria</taxon>
        <taxon>Bacillati</taxon>
        <taxon>Bacillota</taxon>
        <taxon>Negativicutes</taxon>
        <taxon>Selenomonadales</taxon>
        <taxon>Selenomonadaceae</taxon>
        <taxon>Selenomonas</taxon>
    </lineage>
</organism>
<dbReference type="InterPro" id="IPR007016">
    <property type="entry name" value="O-antigen_ligase-rel_domated"/>
</dbReference>
<comment type="subcellular location">
    <subcellularLocation>
        <location evidence="1">Membrane</location>
        <topology evidence="1">Multi-pass membrane protein</topology>
    </subcellularLocation>
</comment>
<comment type="caution">
    <text evidence="7">The sequence shown here is derived from an EMBL/GenBank/DDBJ whole genome shotgun (WGS) entry which is preliminary data.</text>
</comment>
<feature type="transmembrane region" description="Helical" evidence="5">
    <location>
        <begin position="394"/>
        <end position="414"/>
    </location>
</feature>
<reference evidence="7 8" key="1">
    <citation type="submission" date="2011-08" db="EMBL/GenBank/DDBJ databases">
        <title>The Genome Sequence of Selenomonas noxia F0398.</title>
        <authorList>
            <consortium name="The Broad Institute Genome Sequencing Platform"/>
            <person name="Earl A."/>
            <person name="Ward D."/>
            <person name="Feldgarden M."/>
            <person name="Gevers D."/>
            <person name="Izard J."/>
            <person name="Ganesan A."/>
            <person name="Blanton J.M."/>
            <person name="Baranova O.V."/>
            <person name="Tanner A.C."/>
            <person name="Dewhirst F.E."/>
            <person name="Young S.K."/>
            <person name="Zeng Q."/>
            <person name="Gargeya S."/>
            <person name="Fitzgerald M."/>
            <person name="Haas B."/>
            <person name="Abouelleil A."/>
            <person name="Alvarado L."/>
            <person name="Arachchi H.M."/>
            <person name="Berlin A."/>
            <person name="Brown A."/>
            <person name="Chapman S.B."/>
            <person name="Chen Z."/>
            <person name="Dunbar C."/>
            <person name="Freedman E."/>
            <person name="Gearin G."/>
            <person name="Gellesch M."/>
            <person name="Goldberg J."/>
            <person name="Griggs A."/>
            <person name="Gujja S."/>
            <person name="Heiman D."/>
            <person name="Howarth C."/>
            <person name="Larson L."/>
            <person name="Lui A."/>
            <person name="MacDonald P.J.P."/>
            <person name="Montmayeur A."/>
            <person name="Murphy C."/>
            <person name="Neiman D."/>
            <person name="Pearson M."/>
            <person name="Priest M."/>
            <person name="Roberts A."/>
            <person name="Saif S."/>
            <person name="Shea T."/>
            <person name="Shenoy N."/>
            <person name="Sisk P."/>
            <person name="Stolte C."/>
            <person name="Sykes S."/>
            <person name="Wortman J."/>
            <person name="Nusbaum C."/>
            <person name="Birren B."/>
        </authorList>
    </citation>
    <scope>NUCLEOTIDE SEQUENCE [LARGE SCALE GENOMIC DNA]</scope>
    <source>
        <strain evidence="7 8">F0398</strain>
    </source>
</reference>
<dbReference type="EMBL" id="ADGH01000003">
    <property type="protein sequence ID" value="EHG25913.1"/>
    <property type="molecule type" value="Genomic_DNA"/>
</dbReference>
<proteinExistence type="predicted"/>
<feature type="transmembrane region" description="Helical" evidence="5">
    <location>
        <begin position="179"/>
        <end position="198"/>
    </location>
</feature>
<keyword evidence="2 5" id="KW-0812">Transmembrane</keyword>
<feature type="transmembrane region" description="Helical" evidence="5">
    <location>
        <begin position="43"/>
        <end position="61"/>
    </location>
</feature>
<dbReference type="Proteomes" id="UP000003175">
    <property type="component" value="Unassembled WGS sequence"/>
</dbReference>
<feature type="transmembrane region" description="Helical" evidence="5">
    <location>
        <begin position="426"/>
        <end position="442"/>
    </location>
</feature>